<organism evidence="1 2">
    <name type="scientific">Pedobacter endophyticus</name>
    <dbReference type="NCBI Taxonomy" id="2789740"/>
    <lineage>
        <taxon>Bacteria</taxon>
        <taxon>Pseudomonadati</taxon>
        <taxon>Bacteroidota</taxon>
        <taxon>Sphingobacteriia</taxon>
        <taxon>Sphingobacteriales</taxon>
        <taxon>Sphingobacteriaceae</taxon>
        <taxon>Pedobacter</taxon>
    </lineage>
</organism>
<gene>
    <name evidence="1" type="ORF">IZT61_04820</name>
</gene>
<dbReference type="RefSeq" id="WP_196100058.1">
    <property type="nucleotide sequence ID" value="NZ_CP064939.1"/>
</dbReference>
<keyword evidence="2" id="KW-1185">Reference proteome</keyword>
<accession>A0A7S9L182</accession>
<dbReference type="KEGG" id="pex:IZT61_04820"/>
<dbReference type="Proteomes" id="UP000594759">
    <property type="component" value="Chromosome"/>
</dbReference>
<dbReference type="EMBL" id="CP064939">
    <property type="protein sequence ID" value="QPH40604.1"/>
    <property type="molecule type" value="Genomic_DNA"/>
</dbReference>
<reference evidence="1 2" key="1">
    <citation type="submission" date="2020-11" db="EMBL/GenBank/DDBJ databases">
        <title>Pedobacter endophytica, an endophytic bacteria isolated form Carex pumila.</title>
        <authorList>
            <person name="Peng Y."/>
            <person name="Jiang L."/>
            <person name="Lee J."/>
        </authorList>
    </citation>
    <scope>NUCLEOTIDE SEQUENCE [LARGE SCALE GENOMIC DNA]</scope>
    <source>
        <strain evidence="1 2">JBR3-12</strain>
    </source>
</reference>
<protein>
    <submittedName>
        <fullName evidence="1">Uncharacterized protein</fullName>
    </submittedName>
</protein>
<proteinExistence type="predicted"/>
<sequence length="48" mass="5825">MEWVYDNRQKEKEIFNAYLERFTSLKGIDICSQSIIRKEGNNDNRQSR</sequence>
<dbReference type="AlphaFoldDB" id="A0A7S9L182"/>
<name>A0A7S9L182_9SPHI</name>
<evidence type="ECO:0000313" key="2">
    <source>
        <dbReference type="Proteomes" id="UP000594759"/>
    </source>
</evidence>
<evidence type="ECO:0000313" key="1">
    <source>
        <dbReference type="EMBL" id="QPH40604.1"/>
    </source>
</evidence>